<dbReference type="EMBL" id="JABXBU010000015">
    <property type="protein sequence ID" value="KAF8786336.1"/>
    <property type="molecule type" value="Genomic_DNA"/>
</dbReference>
<sequence>MSLVKVAVAVYNVSKITDLEGDSRLPLSLIQNEKLEATFKDYVIKTRLPERLQKKVISLIRTINVETEKWKWRHFKILDWNVDVRKFLVWKLEGTIDRYRTAVRLIKNDILSISKKFLLACCYCLSEYAESLWVSMSELQRKQVLDEDEPYPSVVKYYIDKFQGENIELRVEYCRTVAALNYFLAQSTSEQRILSLLIAVRLNSRDNHILRFCLSQMKGDELAKVFEHYPLDVLSCFIEWPLLPFFLDIANQLWTYLPAYHFFLFLEFLMSERIVPGWKDFDYEGLLVQFWLQSPSSFKEYVKQDRTFDINLLTSILSRNRVQLT</sequence>
<comment type="caution">
    <text evidence="1">The sequence shown here is derived from an EMBL/GenBank/DDBJ whole genome shotgun (WGS) entry which is preliminary data.</text>
</comment>
<evidence type="ECO:0000313" key="1">
    <source>
        <dbReference type="EMBL" id="KAF8786336.1"/>
    </source>
</evidence>
<keyword evidence="2" id="KW-1185">Reference proteome</keyword>
<evidence type="ECO:0000313" key="2">
    <source>
        <dbReference type="Proteomes" id="UP000807504"/>
    </source>
</evidence>
<protein>
    <submittedName>
        <fullName evidence="1">Uncharacterized protein</fullName>
    </submittedName>
</protein>
<reference evidence="1" key="1">
    <citation type="journal article" date="2020" name="bioRxiv">
        <title>Chromosome-level reference genome of the European wasp spider Argiope bruennichi: a resource for studies on range expansion and evolutionary adaptation.</title>
        <authorList>
            <person name="Sheffer M.M."/>
            <person name="Hoppe A."/>
            <person name="Krehenwinkel H."/>
            <person name="Uhl G."/>
            <person name="Kuss A.W."/>
            <person name="Jensen L."/>
            <person name="Jensen C."/>
            <person name="Gillespie R.G."/>
            <person name="Hoff K.J."/>
            <person name="Prost S."/>
        </authorList>
    </citation>
    <scope>NUCLEOTIDE SEQUENCE</scope>
</reference>
<name>A0A8T0F547_ARGBR</name>
<dbReference type="AlphaFoldDB" id="A0A8T0F547"/>
<dbReference type="Proteomes" id="UP000807504">
    <property type="component" value="Unassembled WGS sequence"/>
</dbReference>
<reference evidence="1" key="2">
    <citation type="submission" date="2020-06" db="EMBL/GenBank/DDBJ databases">
        <authorList>
            <person name="Sheffer M."/>
        </authorList>
    </citation>
    <scope>NUCLEOTIDE SEQUENCE</scope>
</reference>
<organism evidence="1 2">
    <name type="scientific">Argiope bruennichi</name>
    <name type="common">Wasp spider</name>
    <name type="synonym">Aranea bruennichi</name>
    <dbReference type="NCBI Taxonomy" id="94029"/>
    <lineage>
        <taxon>Eukaryota</taxon>
        <taxon>Metazoa</taxon>
        <taxon>Ecdysozoa</taxon>
        <taxon>Arthropoda</taxon>
        <taxon>Chelicerata</taxon>
        <taxon>Arachnida</taxon>
        <taxon>Araneae</taxon>
        <taxon>Araneomorphae</taxon>
        <taxon>Entelegynae</taxon>
        <taxon>Araneoidea</taxon>
        <taxon>Araneidae</taxon>
        <taxon>Argiope</taxon>
    </lineage>
</organism>
<proteinExistence type="predicted"/>
<accession>A0A8T0F547</accession>
<gene>
    <name evidence="1" type="ORF">HNY73_008063</name>
</gene>